<reference evidence="2" key="1">
    <citation type="journal article" date="2022" name="Int. J. Mol. Sci.">
        <title>Draft Genome of Tanacetum Coccineum: Genomic Comparison of Closely Related Tanacetum-Family Plants.</title>
        <authorList>
            <person name="Yamashiro T."/>
            <person name="Shiraishi A."/>
            <person name="Nakayama K."/>
            <person name="Satake H."/>
        </authorList>
    </citation>
    <scope>NUCLEOTIDE SEQUENCE</scope>
</reference>
<evidence type="ECO:0000313" key="3">
    <source>
        <dbReference type="Proteomes" id="UP001151760"/>
    </source>
</evidence>
<keyword evidence="3" id="KW-1185">Reference proteome</keyword>
<protein>
    <submittedName>
        <fullName evidence="2">Uncharacterized protein</fullName>
    </submittedName>
</protein>
<dbReference type="EMBL" id="BQNB010017946">
    <property type="protein sequence ID" value="GJT68978.1"/>
    <property type="molecule type" value="Genomic_DNA"/>
</dbReference>
<reference evidence="2" key="2">
    <citation type="submission" date="2022-01" db="EMBL/GenBank/DDBJ databases">
        <authorList>
            <person name="Yamashiro T."/>
            <person name="Shiraishi A."/>
            <person name="Satake H."/>
            <person name="Nakayama K."/>
        </authorList>
    </citation>
    <scope>NUCLEOTIDE SEQUENCE</scope>
</reference>
<gene>
    <name evidence="2" type="ORF">Tco_1028264</name>
</gene>
<evidence type="ECO:0000256" key="1">
    <source>
        <dbReference type="SAM" id="MobiDB-lite"/>
    </source>
</evidence>
<comment type="caution">
    <text evidence="2">The sequence shown here is derived from an EMBL/GenBank/DDBJ whole genome shotgun (WGS) entry which is preliminary data.</text>
</comment>
<dbReference type="Proteomes" id="UP001151760">
    <property type="component" value="Unassembled WGS sequence"/>
</dbReference>
<name>A0ABQ5G1J5_9ASTR</name>
<sequence length="101" mass="11607">MGIRHAKAYTLHGRSSMKLGQRLSKTWQFSNHHKNSSIPSKPDRTHICTTSTYYRLDEAEFSSLNIWRLDQLCYRSQGGAIQPREGGTTQDPLDGQQHIYN</sequence>
<evidence type="ECO:0000313" key="2">
    <source>
        <dbReference type="EMBL" id="GJT68978.1"/>
    </source>
</evidence>
<proteinExistence type="predicted"/>
<organism evidence="2 3">
    <name type="scientific">Tanacetum coccineum</name>
    <dbReference type="NCBI Taxonomy" id="301880"/>
    <lineage>
        <taxon>Eukaryota</taxon>
        <taxon>Viridiplantae</taxon>
        <taxon>Streptophyta</taxon>
        <taxon>Embryophyta</taxon>
        <taxon>Tracheophyta</taxon>
        <taxon>Spermatophyta</taxon>
        <taxon>Magnoliopsida</taxon>
        <taxon>eudicotyledons</taxon>
        <taxon>Gunneridae</taxon>
        <taxon>Pentapetalae</taxon>
        <taxon>asterids</taxon>
        <taxon>campanulids</taxon>
        <taxon>Asterales</taxon>
        <taxon>Asteraceae</taxon>
        <taxon>Asteroideae</taxon>
        <taxon>Anthemideae</taxon>
        <taxon>Anthemidinae</taxon>
        <taxon>Tanacetum</taxon>
    </lineage>
</organism>
<feature type="region of interest" description="Disordered" evidence="1">
    <location>
        <begin position="79"/>
        <end position="101"/>
    </location>
</feature>
<accession>A0ABQ5G1J5</accession>